<sequence length="29" mass="3315">MLVHKAQQDQFSNFETRGALYSSSSKLQL</sequence>
<organism evidence="1">
    <name type="scientific">Arundo donax</name>
    <name type="common">Giant reed</name>
    <name type="synonym">Donax arundinaceus</name>
    <dbReference type="NCBI Taxonomy" id="35708"/>
    <lineage>
        <taxon>Eukaryota</taxon>
        <taxon>Viridiplantae</taxon>
        <taxon>Streptophyta</taxon>
        <taxon>Embryophyta</taxon>
        <taxon>Tracheophyta</taxon>
        <taxon>Spermatophyta</taxon>
        <taxon>Magnoliopsida</taxon>
        <taxon>Liliopsida</taxon>
        <taxon>Poales</taxon>
        <taxon>Poaceae</taxon>
        <taxon>PACMAD clade</taxon>
        <taxon>Arundinoideae</taxon>
        <taxon>Arundineae</taxon>
        <taxon>Arundo</taxon>
    </lineage>
</organism>
<dbReference type="AlphaFoldDB" id="A0A0A9E247"/>
<name>A0A0A9E247_ARUDO</name>
<accession>A0A0A9E247</accession>
<dbReference type="EMBL" id="GBRH01205905">
    <property type="protein sequence ID" value="JAD91990.1"/>
    <property type="molecule type" value="Transcribed_RNA"/>
</dbReference>
<evidence type="ECO:0000313" key="1">
    <source>
        <dbReference type="EMBL" id="JAD91990.1"/>
    </source>
</evidence>
<reference evidence="1" key="1">
    <citation type="submission" date="2014-09" db="EMBL/GenBank/DDBJ databases">
        <authorList>
            <person name="Magalhaes I.L.F."/>
            <person name="Oliveira U."/>
            <person name="Santos F.R."/>
            <person name="Vidigal T.H.D.A."/>
            <person name="Brescovit A.D."/>
            <person name="Santos A.J."/>
        </authorList>
    </citation>
    <scope>NUCLEOTIDE SEQUENCE</scope>
    <source>
        <tissue evidence="1">Shoot tissue taken approximately 20 cm above the soil surface</tissue>
    </source>
</reference>
<proteinExistence type="predicted"/>
<protein>
    <submittedName>
        <fullName evidence="1">Uncharacterized protein</fullName>
    </submittedName>
</protein>
<reference evidence="1" key="2">
    <citation type="journal article" date="2015" name="Data Brief">
        <title>Shoot transcriptome of the giant reed, Arundo donax.</title>
        <authorList>
            <person name="Barrero R.A."/>
            <person name="Guerrero F.D."/>
            <person name="Moolhuijzen P."/>
            <person name="Goolsby J.A."/>
            <person name="Tidwell J."/>
            <person name="Bellgard S.E."/>
            <person name="Bellgard M.I."/>
        </authorList>
    </citation>
    <scope>NUCLEOTIDE SEQUENCE</scope>
    <source>
        <tissue evidence="1">Shoot tissue taken approximately 20 cm above the soil surface</tissue>
    </source>
</reference>